<name>A0A1X7KPA3_9MICO</name>
<accession>A0A1X7KPA3</accession>
<evidence type="ECO:0000313" key="1">
    <source>
        <dbReference type="EMBL" id="SMG43332.1"/>
    </source>
</evidence>
<proteinExistence type="predicted"/>
<dbReference type="RefSeq" id="WP_085487000.1">
    <property type="nucleotide sequence ID" value="NZ_FXAY01000005.1"/>
</dbReference>
<dbReference type="OrthoDB" id="5108480at2"/>
<dbReference type="Proteomes" id="UP000193244">
    <property type="component" value="Unassembled WGS sequence"/>
</dbReference>
<dbReference type="EMBL" id="FXAY01000005">
    <property type="protein sequence ID" value="SMG43332.1"/>
    <property type="molecule type" value="Genomic_DNA"/>
</dbReference>
<protein>
    <submittedName>
        <fullName evidence="1">Uncharacterized protein</fullName>
    </submittedName>
</protein>
<sequence length="176" mass="19252">MYLTELRGLIANTPSTDWLVVDGPLFHEATSVKPSNMTGHPVVDRPASRAILVSNIDVALEWGLQARVGEHAKNAREWTRDAGFSSKAVLPIYVDVFFRGSLVDRVTAIWVDNLTALLPAPQLKPQDAVSDLGFTNVAAWRVGRWSHALCRLVDALEEGTHFDEYIAAAGFVVEGA</sequence>
<dbReference type="STRING" id="150121.SAMN06296010_2764"/>
<evidence type="ECO:0000313" key="2">
    <source>
        <dbReference type="Proteomes" id="UP000193244"/>
    </source>
</evidence>
<dbReference type="AlphaFoldDB" id="A0A1X7KPA3"/>
<organism evidence="1 2">
    <name type="scientific">Agreia pratensis</name>
    <dbReference type="NCBI Taxonomy" id="150121"/>
    <lineage>
        <taxon>Bacteria</taxon>
        <taxon>Bacillati</taxon>
        <taxon>Actinomycetota</taxon>
        <taxon>Actinomycetes</taxon>
        <taxon>Micrococcales</taxon>
        <taxon>Microbacteriaceae</taxon>
        <taxon>Agreia</taxon>
    </lineage>
</organism>
<keyword evidence="2" id="KW-1185">Reference proteome</keyword>
<reference evidence="2" key="1">
    <citation type="submission" date="2017-04" db="EMBL/GenBank/DDBJ databases">
        <authorList>
            <person name="Varghese N."/>
            <person name="Submissions S."/>
        </authorList>
    </citation>
    <scope>NUCLEOTIDE SEQUENCE [LARGE SCALE GENOMIC DNA]</scope>
    <source>
        <strain evidence="2">VKM Ac-2510</strain>
    </source>
</reference>
<gene>
    <name evidence="1" type="ORF">SAMN06296010_2764</name>
</gene>